<keyword evidence="3" id="KW-1185">Reference proteome</keyword>
<gene>
    <name evidence="1" type="ORF">HINF_LOCUS44283</name>
    <name evidence="2" type="ORF">HINF_LOCUS44384</name>
</gene>
<organism evidence="1">
    <name type="scientific">Hexamita inflata</name>
    <dbReference type="NCBI Taxonomy" id="28002"/>
    <lineage>
        <taxon>Eukaryota</taxon>
        <taxon>Metamonada</taxon>
        <taxon>Diplomonadida</taxon>
        <taxon>Hexamitidae</taxon>
        <taxon>Hexamitinae</taxon>
        <taxon>Hexamita</taxon>
    </lineage>
</organism>
<comment type="caution">
    <text evidence="1">The sequence shown here is derived from an EMBL/GenBank/DDBJ whole genome shotgun (WGS) entry which is preliminary data.</text>
</comment>
<dbReference type="EMBL" id="CATOUU010000878">
    <property type="protein sequence ID" value="CAI9956638.1"/>
    <property type="molecule type" value="Genomic_DNA"/>
</dbReference>
<evidence type="ECO:0000313" key="2">
    <source>
        <dbReference type="EMBL" id="CAL6051467.1"/>
    </source>
</evidence>
<protein>
    <submittedName>
        <fullName evidence="2">Hypothetical_protein</fullName>
    </submittedName>
</protein>
<dbReference type="EMBL" id="CAXDID020000188">
    <property type="protein sequence ID" value="CAL6051467.1"/>
    <property type="molecule type" value="Genomic_DNA"/>
</dbReference>
<reference evidence="2 3" key="2">
    <citation type="submission" date="2024-07" db="EMBL/GenBank/DDBJ databases">
        <authorList>
            <person name="Akdeniz Z."/>
        </authorList>
    </citation>
    <scope>NUCLEOTIDE SEQUENCE [LARGE SCALE GENOMIC DNA]</scope>
</reference>
<evidence type="ECO:0000313" key="3">
    <source>
        <dbReference type="Proteomes" id="UP001642409"/>
    </source>
</evidence>
<proteinExistence type="predicted"/>
<sequence>MFKYDQSGSYLQITTRCSNFWSDCQNNFSQFLNKQFEQVNIFGKIYQQKNLEFILQSYRMRIHTVIIDHCTIDFSEASGDFNQIIFNSCDLINELTDKFTAVQLTFNSNLTFSQLKNFSAQKINVSANTNCKIDFEGASELNSLNELTIIGTEINLNQLKGNWKQVKIEHCQLANWLSEEFYTDIFSILSRNQQTLVYLCFFHFNELIINLRQDKELFECEPLKQLKWKSLKLTLSHMKVDIQQLTGRFDELTLNQCTIQNNGTDKLSCKQLNVLHCKKHLDTFNTDAFYKTNCKSMNIQQCSVVDYLPLNLQELHVDNCEVKLKNKCQHLQKITLKSVDKIKQMDMCLLPVLVEITSDCKSDNVKHIQNVIKTRRKYQTMMQTNTKRIEKLTVKRDSKYSHLDELDTEFFYCNDVIMDNFQGGTE</sequence>
<dbReference type="Proteomes" id="UP001642409">
    <property type="component" value="Unassembled WGS sequence"/>
</dbReference>
<dbReference type="AlphaFoldDB" id="A0AA86V4K4"/>
<accession>A0AA86V4K4</accession>
<name>A0AA86V4K4_9EUKA</name>
<reference evidence="1" key="1">
    <citation type="submission" date="2023-06" db="EMBL/GenBank/DDBJ databases">
        <authorList>
            <person name="Kurt Z."/>
        </authorList>
    </citation>
    <scope>NUCLEOTIDE SEQUENCE</scope>
</reference>
<evidence type="ECO:0000313" key="1">
    <source>
        <dbReference type="EMBL" id="CAI9956638.1"/>
    </source>
</evidence>